<dbReference type="PANTHER" id="PTHR31973">
    <property type="entry name" value="POLYPROTEIN, PUTATIVE-RELATED"/>
    <property type="match status" value="1"/>
</dbReference>
<dbReference type="OMA" id="TWNEGIS"/>
<dbReference type="OrthoDB" id="1301333at2759"/>
<dbReference type="GO" id="GO:0008270">
    <property type="term" value="F:zinc ion binding"/>
    <property type="evidence" value="ECO:0007669"/>
    <property type="project" value="UniProtKB-KW"/>
</dbReference>
<feature type="compositionally biased region" description="Polar residues" evidence="5">
    <location>
        <begin position="154"/>
        <end position="180"/>
    </location>
</feature>
<feature type="compositionally biased region" description="Low complexity" evidence="5">
    <location>
        <begin position="192"/>
        <end position="206"/>
    </location>
</feature>
<name>A0A1S4CGH8_TOBAC</name>
<reference evidence="7" key="1">
    <citation type="submission" date="2025-08" db="UniProtKB">
        <authorList>
            <consortium name="RefSeq"/>
        </authorList>
    </citation>
    <scope>IDENTIFICATION</scope>
</reference>
<evidence type="ECO:0000313" key="7">
    <source>
        <dbReference type="RefSeq" id="XP_016500287.1"/>
    </source>
</evidence>
<evidence type="ECO:0000256" key="4">
    <source>
        <dbReference type="PROSITE-ProRule" id="PRU00325"/>
    </source>
</evidence>
<accession>A0A1S4CGH8</accession>
<dbReference type="InterPro" id="IPR007527">
    <property type="entry name" value="Znf_SWIM"/>
</dbReference>
<feature type="region of interest" description="Disordered" evidence="5">
    <location>
        <begin position="154"/>
        <end position="211"/>
    </location>
</feature>
<dbReference type="SMART" id="SM00575">
    <property type="entry name" value="ZnF_PMZ"/>
    <property type="match status" value="1"/>
</dbReference>
<dbReference type="Pfam" id="PF04434">
    <property type="entry name" value="SWIM"/>
    <property type="match status" value="1"/>
</dbReference>
<evidence type="ECO:0000256" key="1">
    <source>
        <dbReference type="ARBA" id="ARBA00022723"/>
    </source>
</evidence>
<keyword evidence="3" id="KW-0862">Zinc</keyword>
<dbReference type="AlphaFoldDB" id="A0A1S4CGH8"/>
<dbReference type="STRING" id="4097.A0A1S4CGH8"/>
<proteinExistence type="predicted"/>
<keyword evidence="2 4" id="KW-0863">Zinc-finger</keyword>
<dbReference type="PROSITE" id="PS50966">
    <property type="entry name" value="ZF_SWIM"/>
    <property type="match status" value="1"/>
</dbReference>
<feature type="domain" description="SWIM-type" evidence="6">
    <location>
        <begin position="35"/>
        <end position="67"/>
    </location>
</feature>
<organism evidence="7">
    <name type="scientific">Nicotiana tabacum</name>
    <name type="common">Common tobacco</name>
    <dbReference type="NCBI Taxonomy" id="4097"/>
    <lineage>
        <taxon>Eukaryota</taxon>
        <taxon>Viridiplantae</taxon>
        <taxon>Streptophyta</taxon>
        <taxon>Embryophyta</taxon>
        <taxon>Tracheophyta</taxon>
        <taxon>Spermatophyta</taxon>
        <taxon>Magnoliopsida</taxon>
        <taxon>eudicotyledons</taxon>
        <taxon>Gunneridae</taxon>
        <taxon>Pentapetalae</taxon>
        <taxon>asterids</taxon>
        <taxon>lamiids</taxon>
        <taxon>Solanales</taxon>
        <taxon>Solanaceae</taxon>
        <taxon>Nicotianoideae</taxon>
        <taxon>Nicotianeae</taxon>
        <taxon>Nicotiana</taxon>
    </lineage>
</organism>
<dbReference type="RefSeq" id="XP_016500287.1">
    <property type="nucleotide sequence ID" value="XM_016644801.1"/>
</dbReference>
<feature type="region of interest" description="Disordered" evidence="5">
    <location>
        <begin position="109"/>
        <end position="135"/>
    </location>
</feature>
<evidence type="ECO:0000256" key="2">
    <source>
        <dbReference type="ARBA" id="ARBA00022771"/>
    </source>
</evidence>
<evidence type="ECO:0000259" key="6">
    <source>
        <dbReference type="PROSITE" id="PS50966"/>
    </source>
</evidence>
<protein>
    <recommendedName>
        <fullName evidence="6">SWIM-type domain-containing protein</fullName>
    </recommendedName>
</protein>
<sequence length="310" mass="34754">MAMMVFNTNVERSMRVDFMFNGDTGFELKDGPCKFIVDLRTGYCSCRFWELKGIPCPHVITAMHFKRLDPSEHIVHWYRKETYMKAYSHFIQPVPNMIIWPESSNPKVLPPPIQNMPGRPRKNRRKEVGEIKRAGKLSKKGITMTCSICKASTHNMRSCPTRPTSNQETTNCSQQSTTKTSQKRGRKESDNASTSKASTGAKSGGARSHYKRPRLQGHGVFVAQSGFTSINHGLPTARKVYTGPLIDCTHVTGDIGYKPSKGLKWKGKEVVTQRQLQVQATMARIKTRSQSGGIQTRSKVMGKSPSKKTT</sequence>
<dbReference type="PANTHER" id="PTHR31973:SF197">
    <property type="entry name" value="SWIM-TYPE DOMAIN-CONTAINING PROTEIN"/>
    <property type="match status" value="1"/>
</dbReference>
<dbReference type="KEGG" id="nta:107818749"/>
<dbReference type="InterPro" id="IPR006564">
    <property type="entry name" value="Znf_PMZ"/>
</dbReference>
<dbReference type="PaxDb" id="4097-A0A1S4CGH8"/>
<evidence type="ECO:0000256" key="3">
    <source>
        <dbReference type="ARBA" id="ARBA00022833"/>
    </source>
</evidence>
<feature type="compositionally biased region" description="Polar residues" evidence="5">
    <location>
        <begin position="288"/>
        <end position="298"/>
    </location>
</feature>
<feature type="region of interest" description="Disordered" evidence="5">
    <location>
        <begin position="282"/>
        <end position="310"/>
    </location>
</feature>
<evidence type="ECO:0000256" key="5">
    <source>
        <dbReference type="SAM" id="MobiDB-lite"/>
    </source>
</evidence>
<keyword evidence="1" id="KW-0479">Metal-binding</keyword>
<gene>
    <name evidence="7" type="primary">LOC107818749</name>
</gene>